<evidence type="ECO:0000313" key="2">
    <source>
        <dbReference type="Proteomes" id="UP000485058"/>
    </source>
</evidence>
<comment type="caution">
    <text evidence="1">The sequence shown here is derived from an EMBL/GenBank/DDBJ whole genome shotgun (WGS) entry which is preliminary data.</text>
</comment>
<dbReference type="EMBL" id="BLLF01000502">
    <property type="protein sequence ID" value="GFH12427.1"/>
    <property type="molecule type" value="Genomic_DNA"/>
</dbReference>
<keyword evidence="2" id="KW-1185">Reference proteome</keyword>
<evidence type="ECO:0000313" key="1">
    <source>
        <dbReference type="EMBL" id="GFH12427.1"/>
    </source>
</evidence>
<accession>A0A699YQ40</accession>
<dbReference type="AlphaFoldDB" id="A0A699YQ40"/>
<name>A0A699YQ40_HAELA</name>
<organism evidence="1 2">
    <name type="scientific">Haematococcus lacustris</name>
    <name type="common">Green alga</name>
    <name type="synonym">Haematococcus pluvialis</name>
    <dbReference type="NCBI Taxonomy" id="44745"/>
    <lineage>
        <taxon>Eukaryota</taxon>
        <taxon>Viridiplantae</taxon>
        <taxon>Chlorophyta</taxon>
        <taxon>core chlorophytes</taxon>
        <taxon>Chlorophyceae</taxon>
        <taxon>CS clade</taxon>
        <taxon>Chlamydomonadales</taxon>
        <taxon>Haematococcaceae</taxon>
        <taxon>Haematococcus</taxon>
    </lineage>
</organism>
<protein>
    <submittedName>
        <fullName evidence="1">Uncharacterized protein</fullName>
    </submittedName>
</protein>
<proteinExistence type="predicted"/>
<sequence>MAPVRPFPSIFIRSPDHSGRCSVVGFTAHGVAVTGPVRLYSGVSPTRLPTLMFAVRASAPVFKVKLFDNVELDLAGLAAAGSQPLVMVQSPGASIFHTRIDLLGTATWAAIAQGMPTTSSPTATPPYPVPLHQPASHHSTYATQARHPGCWGQQVWAAVGCHAQGWVLDLSLLDPYVPAAAPVCVECFQDSHCASRRGSNGFPTLTQQFYRCIDKPTNVTLDAESACPNSGMQCITNNLRLPSPVKTVALHLASRIISHHLHLPLSSSTHLLWAPAATHATRSWLWCWALALQATFGVSGGKISGKSLVSGVRHAGRLEWEIMRVDTLLRASLMFYTNGRSLACPLPIFRASEVGERGTASVGGTVTLRQLCPTPSLPFYVPTCVHSVAQWARVRANAPKAFPNLVLNEGISYLMAGFGPLNYGALSQVPELRDFLYVATQLVPALSGGKIPALQVSGSLLMQSAEH</sequence>
<gene>
    <name evidence="1" type="ORF">HaLaN_08117</name>
</gene>
<dbReference type="Proteomes" id="UP000485058">
    <property type="component" value="Unassembled WGS sequence"/>
</dbReference>
<reference evidence="1 2" key="1">
    <citation type="submission" date="2020-02" db="EMBL/GenBank/DDBJ databases">
        <title>Draft genome sequence of Haematococcus lacustris strain NIES-144.</title>
        <authorList>
            <person name="Morimoto D."/>
            <person name="Nakagawa S."/>
            <person name="Yoshida T."/>
            <person name="Sawayama S."/>
        </authorList>
    </citation>
    <scope>NUCLEOTIDE SEQUENCE [LARGE SCALE GENOMIC DNA]</scope>
    <source>
        <strain evidence="1 2">NIES-144</strain>
    </source>
</reference>